<dbReference type="PANTHER" id="PTHR44303">
    <property type="entry name" value="DNAJ HOMOLOG SUBFAMILY C MEMBER 16"/>
    <property type="match status" value="1"/>
</dbReference>
<dbReference type="PANTHER" id="PTHR44303:SF2">
    <property type="entry name" value="DNAJ HOMOLOG SUBFAMILY C MEMBER 16"/>
    <property type="match status" value="1"/>
</dbReference>
<proteinExistence type="predicted"/>
<feature type="region of interest" description="Disordered" evidence="1">
    <location>
        <begin position="270"/>
        <end position="340"/>
    </location>
</feature>
<reference evidence="2" key="2">
    <citation type="submission" date="2019-01" db="UniProtKB">
        <authorList>
            <consortium name="EnsemblPlants"/>
        </authorList>
    </citation>
    <scope>IDENTIFICATION</scope>
    <source>
        <strain evidence="2">cv. Heinz 1706</strain>
    </source>
</reference>
<evidence type="ECO:0000256" key="1">
    <source>
        <dbReference type="SAM" id="MobiDB-lite"/>
    </source>
</evidence>
<evidence type="ECO:0000313" key="3">
    <source>
        <dbReference type="Proteomes" id="UP000004994"/>
    </source>
</evidence>
<dbReference type="InterPro" id="IPR052448">
    <property type="entry name" value="DnaJ_C16_autophagy_reg"/>
</dbReference>
<dbReference type="AlphaFoldDB" id="A0A3Q7FU21"/>
<dbReference type="InParanoid" id="A0A3Q7FU21"/>
<evidence type="ECO:0000313" key="2">
    <source>
        <dbReference type="EnsemblPlants" id="Solyc03g115840.3.1"/>
    </source>
</evidence>
<dbReference type="Proteomes" id="UP000004994">
    <property type="component" value="Chromosome 3"/>
</dbReference>
<feature type="compositionally biased region" description="Polar residues" evidence="1">
    <location>
        <begin position="270"/>
        <end position="298"/>
    </location>
</feature>
<reference evidence="2" key="1">
    <citation type="journal article" date="2012" name="Nature">
        <title>The tomato genome sequence provides insights into fleshy fruit evolution.</title>
        <authorList>
            <consortium name="Tomato Genome Consortium"/>
        </authorList>
    </citation>
    <scope>NUCLEOTIDE SEQUENCE [LARGE SCALE GENOMIC DNA]</scope>
    <source>
        <strain evidence="2">cv. Heinz 1706</strain>
    </source>
</reference>
<accession>A0A3Q7FU21</accession>
<sequence>MSVTLADGVNYLPHKTMRRIQETLSSDGDLTAVDQDQPSAPALLALKQKRLTFAWLDGEAQKANSFSVLQSYCFFYINSENSHETCGPMRDITDTAQLFIVRYDRNDTEDVGKQPTSKFSELYNVETDPAAQLVARYSGSNKIEQITASTVDNIKVVPSTDSYARSLIKIMKKHIIQWISEIIKDGDSKNLPSFKTRTPELVPEDADSSWSSWSQGTVSPSRGLIYWVKSFLNKVHDFSGDPRVGPFLLLAALISFGSVWFKRSQVAQSSGLDHSSQKSNEPERSNQQTREPDQSNQPKAKDATMRKRRTRPRNDLVPPSMTDVDPKNAYQVEFSDSDTG</sequence>
<dbReference type="EnsemblPlants" id="Solyc03g115840.3.1">
    <property type="protein sequence ID" value="Solyc03g115840.3.1"/>
    <property type="gene ID" value="Solyc03g115840.3"/>
</dbReference>
<dbReference type="OMA" id="CGPMRDI"/>
<organism evidence="2">
    <name type="scientific">Solanum lycopersicum</name>
    <name type="common">Tomato</name>
    <name type="synonym">Lycopersicon esculentum</name>
    <dbReference type="NCBI Taxonomy" id="4081"/>
    <lineage>
        <taxon>Eukaryota</taxon>
        <taxon>Viridiplantae</taxon>
        <taxon>Streptophyta</taxon>
        <taxon>Embryophyta</taxon>
        <taxon>Tracheophyta</taxon>
        <taxon>Spermatophyta</taxon>
        <taxon>Magnoliopsida</taxon>
        <taxon>eudicotyledons</taxon>
        <taxon>Gunneridae</taxon>
        <taxon>Pentapetalae</taxon>
        <taxon>asterids</taxon>
        <taxon>lamiids</taxon>
        <taxon>Solanales</taxon>
        <taxon>Solanaceae</taxon>
        <taxon>Solanoideae</taxon>
        <taxon>Solaneae</taxon>
        <taxon>Solanum</taxon>
        <taxon>Solanum subgen. Lycopersicon</taxon>
    </lineage>
</organism>
<keyword evidence="3" id="KW-1185">Reference proteome</keyword>
<protein>
    <submittedName>
        <fullName evidence="2">Uncharacterized protein</fullName>
    </submittedName>
</protein>
<name>A0A3Q7FU21_SOLLC</name>
<dbReference type="Gramene" id="Solyc03g115840.3.1">
    <property type="protein sequence ID" value="Solyc03g115840.3.1"/>
    <property type="gene ID" value="Solyc03g115840.3"/>
</dbReference>
<dbReference type="STRING" id="4081.A0A3Q7FU21"/>